<dbReference type="Gene3D" id="1.10.8.10">
    <property type="entry name" value="DNA helicase RuvA subunit, C-terminal domain"/>
    <property type="match status" value="1"/>
</dbReference>
<dbReference type="InterPro" id="IPR004556">
    <property type="entry name" value="HemK-like"/>
</dbReference>
<evidence type="ECO:0000256" key="5">
    <source>
        <dbReference type="ARBA" id="ARBA00048391"/>
    </source>
</evidence>
<evidence type="ECO:0000256" key="2">
    <source>
        <dbReference type="ARBA" id="ARBA00022603"/>
    </source>
</evidence>
<dbReference type="SUPFAM" id="SSF53335">
    <property type="entry name" value="S-adenosyl-L-methionine-dependent methyltransferases"/>
    <property type="match status" value="1"/>
</dbReference>
<keyword evidence="4" id="KW-0949">S-adenosyl-L-methionine</keyword>
<protein>
    <recommendedName>
        <fullName evidence="1">peptide chain release factor N(5)-glutamine methyltransferase</fullName>
        <ecNumber evidence="1">2.1.1.297</ecNumber>
    </recommendedName>
</protein>
<dbReference type="Pfam" id="PF17827">
    <property type="entry name" value="PrmC_N"/>
    <property type="match status" value="1"/>
</dbReference>
<accession>A0A850QV33</accession>
<dbReference type="EMBL" id="JABZEC010000001">
    <property type="protein sequence ID" value="NVY95634.1"/>
    <property type="molecule type" value="Genomic_DNA"/>
</dbReference>
<dbReference type="Proteomes" id="UP000563523">
    <property type="component" value="Unassembled WGS sequence"/>
</dbReference>
<dbReference type="InterPro" id="IPR050320">
    <property type="entry name" value="N5-glutamine_MTase"/>
</dbReference>
<keyword evidence="2 8" id="KW-0489">Methyltransferase</keyword>
<dbReference type="EC" id="2.1.1.297" evidence="1"/>
<dbReference type="InterPro" id="IPR029063">
    <property type="entry name" value="SAM-dependent_MTases_sf"/>
</dbReference>
<evidence type="ECO:0000259" key="6">
    <source>
        <dbReference type="Pfam" id="PF05175"/>
    </source>
</evidence>
<evidence type="ECO:0000256" key="4">
    <source>
        <dbReference type="ARBA" id="ARBA00022691"/>
    </source>
</evidence>
<keyword evidence="9" id="KW-1185">Reference proteome</keyword>
<sequence>MERQSYINALKRAFLVLEKQQQDPQVAQYLLLEMLGWNQSRFQLHQDELMPLAQQKKFAQAIQLAVLAYPPQYILERAWFYGRQFYVNPAVLIPRQDSETMIAQILATKTQNLHLLELGTGSGALALTLALEGKWQTVTATDISPAALKVAQINQEYYQVPLKLLTGDLFAPVTQEQFDVIVFNPPYIAKEETKYMDTSVLQYEPKQALFAPQKGLAFYQRFFAEVANYLSPKGSAYLEFGFQQQAEISTIFQEQLPDWQIDFFRDLAQQPRFLRLRRKEVN</sequence>
<dbReference type="NCBIfam" id="TIGR03534">
    <property type="entry name" value="RF_mod_PrmC"/>
    <property type="match status" value="1"/>
</dbReference>
<evidence type="ECO:0000313" key="8">
    <source>
        <dbReference type="EMBL" id="NVY95634.1"/>
    </source>
</evidence>
<dbReference type="Pfam" id="PF05175">
    <property type="entry name" value="MTS"/>
    <property type="match status" value="1"/>
</dbReference>
<evidence type="ECO:0000256" key="1">
    <source>
        <dbReference type="ARBA" id="ARBA00012771"/>
    </source>
</evidence>
<dbReference type="GO" id="GO:0102559">
    <property type="term" value="F:peptide chain release factor N(5)-glutamine methyltransferase activity"/>
    <property type="evidence" value="ECO:0007669"/>
    <property type="project" value="UniProtKB-EC"/>
</dbReference>
<comment type="catalytic activity">
    <reaction evidence="5">
        <text>L-glutaminyl-[peptide chain release factor] + S-adenosyl-L-methionine = N(5)-methyl-L-glutaminyl-[peptide chain release factor] + S-adenosyl-L-homocysteine + H(+)</text>
        <dbReference type="Rhea" id="RHEA:42896"/>
        <dbReference type="Rhea" id="RHEA-COMP:10271"/>
        <dbReference type="Rhea" id="RHEA-COMP:10272"/>
        <dbReference type="ChEBI" id="CHEBI:15378"/>
        <dbReference type="ChEBI" id="CHEBI:30011"/>
        <dbReference type="ChEBI" id="CHEBI:57856"/>
        <dbReference type="ChEBI" id="CHEBI:59789"/>
        <dbReference type="ChEBI" id="CHEBI:61891"/>
        <dbReference type="EC" id="2.1.1.297"/>
    </reaction>
</comment>
<dbReference type="PROSITE" id="PS00092">
    <property type="entry name" value="N6_MTASE"/>
    <property type="match status" value="1"/>
</dbReference>
<feature type="domain" description="Release factor glutamine methyltransferase N-terminal" evidence="7">
    <location>
        <begin position="9"/>
        <end position="75"/>
    </location>
</feature>
<dbReference type="InterPro" id="IPR002052">
    <property type="entry name" value="DNA_methylase_N6_adenine_CS"/>
</dbReference>
<reference evidence="8 9" key="1">
    <citation type="submission" date="2020-06" db="EMBL/GenBank/DDBJ databases">
        <authorList>
            <person name="Kang J."/>
        </authorList>
    </citation>
    <scope>NUCLEOTIDE SEQUENCE [LARGE SCALE GENOMIC DNA]</scope>
    <source>
        <strain evidence="8 9">DCY120</strain>
    </source>
</reference>
<dbReference type="CDD" id="cd02440">
    <property type="entry name" value="AdoMet_MTases"/>
    <property type="match status" value="1"/>
</dbReference>
<dbReference type="AlphaFoldDB" id="A0A850QV33"/>
<evidence type="ECO:0000259" key="7">
    <source>
        <dbReference type="Pfam" id="PF17827"/>
    </source>
</evidence>
<dbReference type="GO" id="GO:0032259">
    <property type="term" value="P:methylation"/>
    <property type="evidence" value="ECO:0007669"/>
    <property type="project" value="UniProtKB-KW"/>
</dbReference>
<proteinExistence type="predicted"/>
<dbReference type="Gene3D" id="3.40.50.150">
    <property type="entry name" value="Vaccinia Virus protein VP39"/>
    <property type="match status" value="1"/>
</dbReference>
<dbReference type="InterPro" id="IPR007848">
    <property type="entry name" value="Small_mtfrase_dom"/>
</dbReference>
<dbReference type="GO" id="GO:0003676">
    <property type="term" value="F:nucleic acid binding"/>
    <property type="evidence" value="ECO:0007669"/>
    <property type="project" value="InterPro"/>
</dbReference>
<feature type="domain" description="Methyltransferase small" evidence="6">
    <location>
        <begin position="103"/>
        <end position="196"/>
    </location>
</feature>
<dbReference type="PANTHER" id="PTHR18895">
    <property type="entry name" value="HEMK METHYLTRANSFERASE"/>
    <property type="match status" value="1"/>
</dbReference>
<name>A0A850QV33_9LACO</name>
<comment type="caution">
    <text evidence="8">The sequence shown here is derived from an EMBL/GenBank/DDBJ whole genome shotgun (WGS) entry which is preliminary data.</text>
</comment>
<gene>
    <name evidence="8" type="primary">prmC</name>
    <name evidence="8" type="ORF">HU830_00225</name>
</gene>
<dbReference type="NCBIfam" id="TIGR00536">
    <property type="entry name" value="hemK_fam"/>
    <property type="match status" value="1"/>
</dbReference>
<dbReference type="InterPro" id="IPR040758">
    <property type="entry name" value="PrmC_N"/>
</dbReference>
<dbReference type="InterPro" id="IPR019874">
    <property type="entry name" value="RF_methyltr_PrmC"/>
</dbReference>
<dbReference type="RefSeq" id="WP_176941809.1">
    <property type="nucleotide sequence ID" value="NZ_JABZEC010000001.1"/>
</dbReference>
<dbReference type="PANTHER" id="PTHR18895:SF74">
    <property type="entry name" value="MTRF1L RELEASE FACTOR GLUTAMINE METHYLTRANSFERASE"/>
    <property type="match status" value="1"/>
</dbReference>
<organism evidence="8 9">
    <name type="scientific">Bombilactobacillus apium</name>
    <dbReference type="NCBI Taxonomy" id="2675299"/>
    <lineage>
        <taxon>Bacteria</taxon>
        <taxon>Bacillati</taxon>
        <taxon>Bacillota</taxon>
        <taxon>Bacilli</taxon>
        <taxon>Lactobacillales</taxon>
        <taxon>Lactobacillaceae</taxon>
        <taxon>Bombilactobacillus</taxon>
    </lineage>
</organism>
<evidence type="ECO:0000256" key="3">
    <source>
        <dbReference type="ARBA" id="ARBA00022679"/>
    </source>
</evidence>
<keyword evidence="3 8" id="KW-0808">Transferase</keyword>
<evidence type="ECO:0000313" key="9">
    <source>
        <dbReference type="Proteomes" id="UP000563523"/>
    </source>
</evidence>